<evidence type="ECO:0000313" key="3">
    <source>
        <dbReference type="Proteomes" id="UP001237642"/>
    </source>
</evidence>
<dbReference type="Pfam" id="PF08268">
    <property type="entry name" value="FBA_3"/>
    <property type="match status" value="1"/>
</dbReference>
<dbReference type="InterPro" id="IPR013187">
    <property type="entry name" value="F-box-assoc_dom_typ3"/>
</dbReference>
<feature type="domain" description="F-box" evidence="1">
    <location>
        <begin position="28"/>
        <end position="68"/>
    </location>
</feature>
<dbReference type="PANTHER" id="PTHR31672">
    <property type="entry name" value="BNACNNG10540D PROTEIN"/>
    <property type="match status" value="1"/>
</dbReference>
<dbReference type="Pfam" id="PF00646">
    <property type="entry name" value="F-box"/>
    <property type="match status" value="1"/>
</dbReference>
<accession>A0AAD8I7E4</accession>
<keyword evidence="3" id="KW-1185">Reference proteome</keyword>
<evidence type="ECO:0000313" key="2">
    <source>
        <dbReference type="EMBL" id="KAK1380030.1"/>
    </source>
</evidence>
<name>A0AAD8I7E4_9APIA</name>
<dbReference type="SUPFAM" id="SSF81383">
    <property type="entry name" value="F-box domain"/>
    <property type="match status" value="1"/>
</dbReference>
<dbReference type="AlphaFoldDB" id="A0AAD8I7E4"/>
<dbReference type="EMBL" id="JAUIZM010000006">
    <property type="protein sequence ID" value="KAK1380030.1"/>
    <property type="molecule type" value="Genomic_DNA"/>
</dbReference>
<sequence>MDEDNKKKRKLNKKKRIAEAWEKLMSSITDDLWIEILLRLPIKPLLRFKSVSKSWFSIISSHRFAKSHLVTNAKDDDEILIVHHDLADSEGDDGSFSLFHVDSTRILKNLKTPYSQGEYPFEPITSELIGSDCGIVCVYVNLYKWRAAKKNFDVYLWNPATKHSMIIPPFIVPDNGWNIGSLGFGFDHIDLDFKVVRVVSSSAEVYSSNRNCWRKIESKLIDYPVSRSFHVFRGFLFALGDNDSMMAFNLNKEVFICGIKLPVISSPDDESFVHINDFKDTISVTYSLEKEGKIKLWALDDETGVCSGGVEASWTKVLSVDVGFKRVKCAASSPRLQDSSDSDE</sequence>
<gene>
    <name evidence="2" type="ORF">POM88_026774</name>
</gene>
<protein>
    <submittedName>
        <fullName evidence="2">F-box domain-containing protein</fullName>
    </submittedName>
</protein>
<dbReference type="InterPro" id="IPR001810">
    <property type="entry name" value="F-box_dom"/>
</dbReference>
<dbReference type="InterPro" id="IPR036047">
    <property type="entry name" value="F-box-like_dom_sf"/>
</dbReference>
<dbReference type="NCBIfam" id="TIGR01640">
    <property type="entry name" value="F_box_assoc_1"/>
    <property type="match status" value="1"/>
</dbReference>
<organism evidence="2 3">
    <name type="scientific">Heracleum sosnowskyi</name>
    <dbReference type="NCBI Taxonomy" id="360622"/>
    <lineage>
        <taxon>Eukaryota</taxon>
        <taxon>Viridiplantae</taxon>
        <taxon>Streptophyta</taxon>
        <taxon>Embryophyta</taxon>
        <taxon>Tracheophyta</taxon>
        <taxon>Spermatophyta</taxon>
        <taxon>Magnoliopsida</taxon>
        <taxon>eudicotyledons</taxon>
        <taxon>Gunneridae</taxon>
        <taxon>Pentapetalae</taxon>
        <taxon>asterids</taxon>
        <taxon>campanulids</taxon>
        <taxon>Apiales</taxon>
        <taxon>Apiaceae</taxon>
        <taxon>Apioideae</taxon>
        <taxon>apioid superclade</taxon>
        <taxon>Tordylieae</taxon>
        <taxon>Tordyliinae</taxon>
        <taxon>Heracleum</taxon>
    </lineage>
</organism>
<dbReference type="InterPro" id="IPR017451">
    <property type="entry name" value="F-box-assoc_interact_dom"/>
</dbReference>
<reference evidence="2" key="1">
    <citation type="submission" date="2023-02" db="EMBL/GenBank/DDBJ databases">
        <title>Genome of toxic invasive species Heracleum sosnowskyi carries increased number of genes despite the absence of recent whole-genome duplications.</title>
        <authorList>
            <person name="Schelkunov M."/>
            <person name="Shtratnikova V."/>
            <person name="Makarenko M."/>
            <person name="Klepikova A."/>
            <person name="Omelchenko D."/>
            <person name="Novikova G."/>
            <person name="Obukhova E."/>
            <person name="Bogdanov V."/>
            <person name="Penin A."/>
            <person name="Logacheva M."/>
        </authorList>
    </citation>
    <scope>NUCLEOTIDE SEQUENCE</scope>
    <source>
        <strain evidence="2">Hsosn_3</strain>
        <tissue evidence="2">Leaf</tissue>
    </source>
</reference>
<dbReference type="PANTHER" id="PTHR31672:SF13">
    <property type="entry name" value="F-BOX PROTEIN CPR30-LIKE"/>
    <property type="match status" value="1"/>
</dbReference>
<dbReference type="Gene3D" id="1.20.1280.50">
    <property type="match status" value="1"/>
</dbReference>
<reference evidence="2" key="2">
    <citation type="submission" date="2023-05" db="EMBL/GenBank/DDBJ databases">
        <authorList>
            <person name="Schelkunov M.I."/>
        </authorList>
    </citation>
    <scope>NUCLEOTIDE SEQUENCE</scope>
    <source>
        <strain evidence="2">Hsosn_3</strain>
        <tissue evidence="2">Leaf</tissue>
    </source>
</reference>
<evidence type="ECO:0000259" key="1">
    <source>
        <dbReference type="SMART" id="SM00256"/>
    </source>
</evidence>
<dbReference type="CDD" id="cd22157">
    <property type="entry name" value="F-box_AtFBW1-like"/>
    <property type="match status" value="1"/>
</dbReference>
<proteinExistence type="predicted"/>
<dbReference type="InterPro" id="IPR050796">
    <property type="entry name" value="SCF_F-box_component"/>
</dbReference>
<dbReference type="SMART" id="SM00256">
    <property type="entry name" value="FBOX"/>
    <property type="match status" value="1"/>
</dbReference>
<dbReference type="Proteomes" id="UP001237642">
    <property type="component" value="Unassembled WGS sequence"/>
</dbReference>
<comment type="caution">
    <text evidence="2">The sequence shown here is derived from an EMBL/GenBank/DDBJ whole genome shotgun (WGS) entry which is preliminary data.</text>
</comment>